<evidence type="ECO:0000256" key="1">
    <source>
        <dbReference type="ARBA" id="ARBA00023125"/>
    </source>
</evidence>
<evidence type="ECO:0000259" key="3">
    <source>
        <dbReference type="PROSITE" id="PS50977"/>
    </source>
</evidence>
<dbReference type="InterPro" id="IPR023772">
    <property type="entry name" value="DNA-bd_HTH_TetR-type_CS"/>
</dbReference>
<organism evidence="4 5">
    <name type="scientific">Vagococcus humatus</name>
    <dbReference type="NCBI Taxonomy" id="1889241"/>
    <lineage>
        <taxon>Bacteria</taxon>
        <taxon>Bacillati</taxon>
        <taxon>Bacillota</taxon>
        <taxon>Bacilli</taxon>
        <taxon>Lactobacillales</taxon>
        <taxon>Enterococcaceae</taxon>
        <taxon>Vagococcus</taxon>
    </lineage>
</organism>
<proteinExistence type="predicted"/>
<dbReference type="InterPro" id="IPR009057">
    <property type="entry name" value="Homeodomain-like_sf"/>
</dbReference>
<dbReference type="Proteomes" id="UP000277864">
    <property type="component" value="Unassembled WGS sequence"/>
</dbReference>
<evidence type="ECO:0000313" key="5">
    <source>
        <dbReference type="Proteomes" id="UP000277864"/>
    </source>
</evidence>
<dbReference type="InterPro" id="IPR050109">
    <property type="entry name" value="HTH-type_TetR-like_transc_reg"/>
</dbReference>
<dbReference type="Gene3D" id="1.10.10.60">
    <property type="entry name" value="Homeodomain-like"/>
    <property type="match status" value="1"/>
</dbReference>
<dbReference type="PROSITE" id="PS01081">
    <property type="entry name" value="HTH_TETR_1"/>
    <property type="match status" value="1"/>
</dbReference>
<comment type="caution">
    <text evidence="4">The sequence shown here is derived from an EMBL/GenBank/DDBJ whole genome shotgun (WGS) entry which is preliminary data.</text>
</comment>
<dbReference type="PRINTS" id="PR00455">
    <property type="entry name" value="HTHTETR"/>
</dbReference>
<dbReference type="EMBL" id="PXZH01000001">
    <property type="protein sequence ID" value="RST89795.1"/>
    <property type="molecule type" value="Genomic_DNA"/>
</dbReference>
<sequence length="196" mass="22783">MNIMSSLTREQASKITYDNILAVATDLFMRDGYQKTSTRDIAKICQITQPNLYHHFKNKEVLYIAVLTRFTEGIQEDLVAISRKNDPVQDRLLEMILYLLQLQPTNLMGMLQDIATELSYDNRLSMYQLFEATYKQPLTDLLKKMPIKDEFTHEEIVNFILYHLAAMMSIDNQLTPVSLKEQANHFVKILFEGALK</sequence>
<reference evidence="4 5" key="1">
    <citation type="submission" date="2018-03" db="EMBL/GenBank/DDBJ databases">
        <authorList>
            <person name="Gulvik C.A."/>
        </authorList>
    </citation>
    <scope>NUCLEOTIDE SEQUENCE [LARGE SCALE GENOMIC DNA]</scope>
    <source>
        <strain evidence="4 5">JCM 31581</strain>
    </source>
</reference>
<feature type="DNA-binding region" description="H-T-H motif" evidence="2">
    <location>
        <begin position="37"/>
        <end position="56"/>
    </location>
</feature>
<evidence type="ECO:0000313" key="4">
    <source>
        <dbReference type="EMBL" id="RST89795.1"/>
    </source>
</evidence>
<keyword evidence="5" id="KW-1185">Reference proteome</keyword>
<protein>
    <submittedName>
        <fullName evidence="4">TetR/AcrR family transcriptional regulator</fullName>
    </submittedName>
</protein>
<dbReference type="InterPro" id="IPR001647">
    <property type="entry name" value="HTH_TetR"/>
</dbReference>
<keyword evidence="1 2" id="KW-0238">DNA-binding</keyword>
<gene>
    <name evidence="4" type="ORF">C7P63_01575</name>
</gene>
<evidence type="ECO:0000256" key="2">
    <source>
        <dbReference type="PROSITE-ProRule" id="PRU00335"/>
    </source>
</evidence>
<dbReference type="Pfam" id="PF00440">
    <property type="entry name" value="TetR_N"/>
    <property type="match status" value="1"/>
</dbReference>
<dbReference type="PANTHER" id="PTHR30055">
    <property type="entry name" value="HTH-TYPE TRANSCRIPTIONAL REGULATOR RUTR"/>
    <property type="match status" value="1"/>
</dbReference>
<name>A0A429Z840_9ENTE</name>
<dbReference type="PANTHER" id="PTHR30055:SF226">
    <property type="entry name" value="HTH-TYPE TRANSCRIPTIONAL REGULATOR PKSA"/>
    <property type="match status" value="1"/>
</dbReference>
<dbReference type="AlphaFoldDB" id="A0A429Z840"/>
<accession>A0A429Z840</accession>
<feature type="domain" description="HTH tetR-type" evidence="3">
    <location>
        <begin position="14"/>
        <end position="74"/>
    </location>
</feature>
<dbReference type="GO" id="GO:0003700">
    <property type="term" value="F:DNA-binding transcription factor activity"/>
    <property type="evidence" value="ECO:0007669"/>
    <property type="project" value="TreeGrafter"/>
</dbReference>
<dbReference type="GO" id="GO:0000976">
    <property type="term" value="F:transcription cis-regulatory region binding"/>
    <property type="evidence" value="ECO:0007669"/>
    <property type="project" value="TreeGrafter"/>
</dbReference>
<dbReference type="Gene3D" id="1.10.357.10">
    <property type="entry name" value="Tetracycline Repressor, domain 2"/>
    <property type="match status" value="1"/>
</dbReference>
<dbReference type="PROSITE" id="PS50977">
    <property type="entry name" value="HTH_TETR_2"/>
    <property type="match status" value="1"/>
</dbReference>
<dbReference type="SUPFAM" id="SSF46689">
    <property type="entry name" value="Homeodomain-like"/>
    <property type="match status" value="1"/>
</dbReference>